<feature type="domain" description="Carrier" evidence="4">
    <location>
        <begin position="10"/>
        <end position="87"/>
    </location>
</feature>
<dbReference type="PANTHER" id="PTHR45527">
    <property type="entry name" value="NONRIBOSOMAL PEPTIDE SYNTHETASE"/>
    <property type="match status" value="1"/>
</dbReference>
<dbReference type="GO" id="GO:0009366">
    <property type="term" value="C:enterobactin synthetase complex"/>
    <property type="evidence" value="ECO:0007669"/>
    <property type="project" value="TreeGrafter"/>
</dbReference>
<keyword evidence="6" id="KW-1185">Reference proteome</keyword>
<evidence type="ECO:0000256" key="2">
    <source>
        <dbReference type="ARBA" id="ARBA00022450"/>
    </source>
</evidence>
<dbReference type="PROSITE" id="PS50075">
    <property type="entry name" value="CARRIER"/>
    <property type="match status" value="1"/>
</dbReference>
<dbReference type="SMART" id="SM00823">
    <property type="entry name" value="PKS_PP"/>
    <property type="match status" value="1"/>
</dbReference>
<evidence type="ECO:0000259" key="4">
    <source>
        <dbReference type="PROSITE" id="PS50075"/>
    </source>
</evidence>
<dbReference type="Pfam" id="PF00668">
    <property type="entry name" value="Condensation"/>
    <property type="match status" value="1"/>
</dbReference>
<accession>A0A9X7JP98</accession>
<dbReference type="Gene3D" id="1.10.1200.10">
    <property type="entry name" value="ACP-like"/>
    <property type="match status" value="1"/>
</dbReference>
<dbReference type="Proteomes" id="UP000242427">
    <property type="component" value="Unassembled WGS sequence"/>
</dbReference>
<organism evidence="5 6">
    <name type="scientific">Streptosporangium nondiastaticum</name>
    <dbReference type="NCBI Taxonomy" id="35764"/>
    <lineage>
        <taxon>Bacteria</taxon>
        <taxon>Bacillati</taxon>
        <taxon>Actinomycetota</taxon>
        <taxon>Actinomycetes</taxon>
        <taxon>Streptosporangiales</taxon>
        <taxon>Streptosporangiaceae</taxon>
        <taxon>Streptosporangium</taxon>
    </lineage>
</organism>
<evidence type="ECO:0000313" key="6">
    <source>
        <dbReference type="Proteomes" id="UP000242427"/>
    </source>
</evidence>
<dbReference type="GO" id="GO:0047527">
    <property type="term" value="F:2,3-dihydroxybenzoate-serine ligase activity"/>
    <property type="evidence" value="ECO:0007669"/>
    <property type="project" value="TreeGrafter"/>
</dbReference>
<gene>
    <name evidence="5" type="ORF">B7P34_17950</name>
</gene>
<evidence type="ECO:0000313" key="5">
    <source>
        <dbReference type="EMBL" id="PSJ27380.1"/>
    </source>
</evidence>
<dbReference type="SUPFAM" id="SSF47336">
    <property type="entry name" value="ACP-like"/>
    <property type="match status" value="1"/>
</dbReference>
<dbReference type="GO" id="GO:0043041">
    <property type="term" value="P:amino acid activation for nonribosomal peptide biosynthetic process"/>
    <property type="evidence" value="ECO:0007669"/>
    <property type="project" value="TreeGrafter"/>
</dbReference>
<reference evidence="5 6" key="1">
    <citation type="submission" date="2018-03" db="EMBL/GenBank/DDBJ databases">
        <title>Chitinolytic properties of Streptosporangium nondiastaticum TBG75A20.</title>
        <authorList>
            <person name="Gayathri V."/>
            <person name="Shiburaj S."/>
        </authorList>
    </citation>
    <scope>NUCLEOTIDE SEQUENCE [LARGE SCALE GENOMIC DNA]</scope>
    <source>
        <strain evidence="5 6">TBG75A20</strain>
    </source>
</reference>
<dbReference type="Pfam" id="PF00550">
    <property type="entry name" value="PP-binding"/>
    <property type="match status" value="1"/>
</dbReference>
<dbReference type="EMBL" id="PXWG01000044">
    <property type="protein sequence ID" value="PSJ27380.1"/>
    <property type="molecule type" value="Genomic_DNA"/>
</dbReference>
<dbReference type="RefSeq" id="WP_106677718.1">
    <property type="nucleotide sequence ID" value="NZ_PXWG01000044.1"/>
</dbReference>
<protein>
    <recommendedName>
        <fullName evidence="4">Carrier domain-containing protein</fullName>
    </recommendedName>
</protein>
<keyword evidence="2" id="KW-0596">Phosphopantetheine</keyword>
<dbReference type="InterPro" id="IPR036736">
    <property type="entry name" value="ACP-like_sf"/>
</dbReference>
<proteinExistence type="predicted"/>
<dbReference type="AlphaFoldDB" id="A0A9X7JP98"/>
<dbReference type="Gene3D" id="3.30.559.30">
    <property type="entry name" value="Nonribosomal peptide synthetase, condensation domain"/>
    <property type="match status" value="1"/>
</dbReference>
<keyword evidence="3" id="KW-0597">Phosphoprotein</keyword>
<dbReference type="GO" id="GO:0009239">
    <property type="term" value="P:enterobactin biosynthetic process"/>
    <property type="evidence" value="ECO:0007669"/>
    <property type="project" value="TreeGrafter"/>
</dbReference>
<dbReference type="OrthoDB" id="3342888at2"/>
<dbReference type="GO" id="GO:0005829">
    <property type="term" value="C:cytosol"/>
    <property type="evidence" value="ECO:0007669"/>
    <property type="project" value="TreeGrafter"/>
</dbReference>
<evidence type="ECO:0000256" key="1">
    <source>
        <dbReference type="ARBA" id="ARBA00001957"/>
    </source>
</evidence>
<dbReference type="InterPro" id="IPR009081">
    <property type="entry name" value="PP-bd_ACP"/>
</dbReference>
<dbReference type="PANTHER" id="PTHR45527:SF1">
    <property type="entry name" value="FATTY ACID SYNTHASE"/>
    <property type="match status" value="1"/>
</dbReference>
<comment type="cofactor">
    <cofactor evidence="1">
        <name>pantetheine 4'-phosphate</name>
        <dbReference type="ChEBI" id="CHEBI:47942"/>
    </cofactor>
</comment>
<dbReference type="GO" id="GO:0031177">
    <property type="term" value="F:phosphopantetheine binding"/>
    <property type="evidence" value="ECO:0007669"/>
    <property type="project" value="InterPro"/>
</dbReference>
<name>A0A9X7JP98_9ACTN</name>
<dbReference type="SUPFAM" id="SSF52777">
    <property type="entry name" value="CoA-dependent acyltransferases"/>
    <property type="match status" value="2"/>
</dbReference>
<dbReference type="InterPro" id="IPR023213">
    <property type="entry name" value="CAT-like_dom_sf"/>
</dbReference>
<dbReference type="GO" id="GO:0008610">
    <property type="term" value="P:lipid biosynthetic process"/>
    <property type="evidence" value="ECO:0007669"/>
    <property type="project" value="UniProtKB-ARBA"/>
</dbReference>
<dbReference type="InterPro" id="IPR001242">
    <property type="entry name" value="Condensation_dom"/>
</dbReference>
<evidence type="ECO:0000256" key="3">
    <source>
        <dbReference type="ARBA" id="ARBA00022553"/>
    </source>
</evidence>
<sequence length="522" mass="55527">MPAGTRHDASAGARLRRTIAESVSEVTGTPVGDVPADVTLTALGATSLEIGRVCARLGTVLERPVPLSQMYRTPTVESLAAWLETTAPAADADAAPAAPALHAPDAQAPLSATQAFMFMKHVFNPGDLSLHCVRSWRIAGRPDRAALRAAVAHVHGKHRYLSAEYQFKDVPYAKPVDVPAPPLAEFLVETEKDARAVLARELARPFNLVTGQVWRAVFVAVRQEHLTLFGFAVHHVAFDGGSAGLMAGDLARAYNAFKAGAEPDPAPAPALAAVAAARDAHLPHVDLDAQRAYWREAVRDVTQADFPGGGEAPRGTPCRMVEAPLPDGTVTGVRTLARRLGVSPFAVYLSAYGQTMAELTGSSGFGVGTPVNRRGNTVMFDTVGCAIDILCLRPETDPQTPVEEAVTGTARAVLDAFAAQDVPVSEVADMKRAPASASRNALFQTMFVLQDNNPGDLPLDGLRSDFFRPDYPGVASEVYTEVWPAADGSARLVIGYQPDRASGDFCRSLAERFTARLTTYLA</sequence>
<dbReference type="InterPro" id="IPR020806">
    <property type="entry name" value="PKS_PP-bd"/>
</dbReference>
<dbReference type="Gene3D" id="3.30.559.10">
    <property type="entry name" value="Chloramphenicol acetyltransferase-like domain"/>
    <property type="match status" value="1"/>
</dbReference>
<comment type="caution">
    <text evidence="5">The sequence shown here is derived from an EMBL/GenBank/DDBJ whole genome shotgun (WGS) entry which is preliminary data.</text>
</comment>